<accession>A0A6A6NVV8</accession>
<dbReference type="AlphaFoldDB" id="A0A6A6NVV8"/>
<dbReference type="EMBL" id="MU001685">
    <property type="protein sequence ID" value="KAF2455851.1"/>
    <property type="molecule type" value="Genomic_DNA"/>
</dbReference>
<name>A0A6A6NVV8_9PEZI</name>
<feature type="region of interest" description="Disordered" evidence="1">
    <location>
        <begin position="66"/>
        <end position="101"/>
    </location>
</feature>
<proteinExistence type="predicted"/>
<keyword evidence="3" id="KW-1185">Reference proteome</keyword>
<dbReference type="Proteomes" id="UP000799766">
    <property type="component" value="Unassembled WGS sequence"/>
</dbReference>
<evidence type="ECO:0000313" key="2">
    <source>
        <dbReference type="EMBL" id="KAF2455851.1"/>
    </source>
</evidence>
<sequence length="101" mass="11206">MMVPGLCWLAGRPARFSLAFPLLGRLAFWTFRVARLAVFQHHRVACVLLGCFVRPWPLRPFDSQMAPARPSSLPPTPAYARAVSNSPSPFTTAHPNPPTRP</sequence>
<organism evidence="2 3">
    <name type="scientific">Lineolata rhizophorae</name>
    <dbReference type="NCBI Taxonomy" id="578093"/>
    <lineage>
        <taxon>Eukaryota</taxon>
        <taxon>Fungi</taxon>
        <taxon>Dikarya</taxon>
        <taxon>Ascomycota</taxon>
        <taxon>Pezizomycotina</taxon>
        <taxon>Dothideomycetes</taxon>
        <taxon>Dothideomycetes incertae sedis</taxon>
        <taxon>Lineolatales</taxon>
        <taxon>Lineolataceae</taxon>
        <taxon>Lineolata</taxon>
    </lineage>
</organism>
<gene>
    <name evidence="2" type="ORF">BDY21DRAFT_348874</name>
</gene>
<reference evidence="2" key="1">
    <citation type="journal article" date="2020" name="Stud. Mycol.">
        <title>101 Dothideomycetes genomes: a test case for predicting lifestyles and emergence of pathogens.</title>
        <authorList>
            <person name="Haridas S."/>
            <person name="Albert R."/>
            <person name="Binder M."/>
            <person name="Bloem J."/>
            <person name="Labutti K."/>
            <person name="Salamov A."/>
            <person name="Andreopoulos B."/>
            <person name="Baker S."/>
            <person name="Barry K."/>
            <person name="Bills G."/>
            <person name="Bluhm B."/>
            <person name="Cannon C."/>
            <person name="Castanera R."/>
            <person name="Culley D."/>
            <person name="Daum C."/>
            <person name="Ezra D."/>
            <person name="Gonzalez J."/>
            <person name="Henrissat B."/>
            <person name="Kuo A."/>
            <person name="Liang C."/>
            <person name="Lipzen A."/>
            <person name="Lutzoni F."/>
            <person name="Magnuson J."/>
            <person name="Mondo S."/>
            <person name="Nolan M."/>
            <person name="Ohm R."/>
            <person name="Pangilinan J."/>
            <person name="Park H.-J."/>
            <person name="Ramirez L."/>
            <person name="Alfaro M."/>
            <person name="Sun H."/>
            <person name="Tritt A."/>
            <person name="Yoshinaga Y."/>
            <person name="Zwiers L.-H."/>
            <person name="Turgeon B."/>
            <person name="Goodwin S."/>
            <person name="Spatafora J."/>
            <person name="Crous P."/>
            <person name="Grigoriev I."/>
        </authorList>
    </citation>
    <scope>NUCLEOTIDE SEQUENCE</scope>
    <source>
        <strain evidence="2">ATCC 16933</strain>
    </source>
</reference>
<evidence type="ECO:0000313" key="3">
    <source>
        <dbReference type="Proteomes" id="UP000799766"/>
    </source>
</evidence>
<feature type="compositionally biased region" description="Polar residues" evidence="1">
    <location>
        <begin position="83"/>
        <end position="94"/>
    </location>
</feature>
<evidence type="ECO:0000256" key="1">
    <source>
        <dbReference type="SAM" id="MobiDB-lite"/>
    </source>
</evidence>
<protein>
    <submittedName>
        <fullName evidence="2">Uncharacterized protein</fullName>
    </submittedName>
</protein>